<dbReference type="AlphaFoldDB" id="A0A485LZG8"/>
<accession>A0A485LZG8</accession>
<reference evidence="1" key="1">
    <citation type="submission" date="2019-03" db="EMBL/GenBank/DDBJ databases">
        <authorList>
            <person name="Hao L."/>
        </authorList>
    </citation>
    <scope>NUCLEOTIDE SEQUENCE</scope>
</reference>
<evidence type="ECO:0008006" key="2">
    <source>
        <dbReference type="Google" id="ProtNLM"/>
    </source>
</evidence>
<name>A0A485LZG8_9ZZZZ</name>
<evidence type="ECO:0000313" key="1">
    <source>
        <dbReference type="EMBL" id="VFU14261.1"/>
    </source>
</evidence>
<protein>
    <recommendedName>
        <fullName evidence="2">Alpha/beta hydrolase family protein</fullName>
    </recommendedName>
</protein>
<dbReference type="InterPro" id="IPR029058">
    <property type="entry name" value="AB_hydrolase_fold"/>
</dbReference>
<sequence>MTGGHRLVVIESSPLRSLLSIPIGSGRESSLRPVICFLHGYDEAAPLEIRRALRKHGPLRKTSSSMARERFIIIAPQLPSPGGDVWFRYADSVRQIVQGIRADYGGDPDRTYLTGFSFGGNGVFDLADLVPGLWAALWPVDPTRVPQKDPGLPVWLSFGEISRWHRASFIQALDLKDAGQGNTGDRVYLDQGMDHVGSATSAYADDRIYSWLLSRSRRNPR</sequence>
<dbReference type="Gene3D" id="3.40.50.1820">
    <property type="entry name" value="alpha/beta hydrolase"/>
    <property type="match status" value="1"/>
</dbReference>
<dbReference type="EMBL" id="CAADRM010000089">
    <property type="protein sequence ID" value="VFU14261.1"/>
    <property type="molecule type" value="Genomic_DNA"/>
</dbReference>
<proteinExistence type="predicted"/>
<gene>
    <name evidence="1" type="ORF">SCFA_270040</name>
</gene>
<dbReference type="SUPFAM" id="SSF53474">
    <property type="entry name" value="alpha/beta-Hydrolases"/>
    <property type="match status" value="1"/>
</dbReference>
<organism evidence="1">
    <name type="scientific">anaerobic digester metagenome</name>
    <dbReference type="NCBI Taxonomy" id="1263854"/>
    <lineage>
        <taxon>unclassified sequences</taxon>
        <taxon>metagenomes</taxon>
        <taxon>ecological metagenomes</taxon>
    </lineage>
</organism>